<evidence type="ECO:0000256" key="1">
    <source>
        <dbReference type="SAM" id="MobiDB-lite"/>
    </source>
</evidence>
<dbReference type="AlphaFoldDB" id="A0A4C1UHK4"/>
<sequence>MSVCEKDAKRHDRSRRGGRGGAGAGATAGGRLAGPQTASLFKLKYVMRTRQRKSLYEMNFFKLHELYEAVIGRCGYKITYDGRVPDRHTTCRRRGGDDVNPVHALVTPPLHDSSRRVASTAKLSESSCGPLPFPSDILFFFQEIGNAFVTALRIRASMGGGDHQLLEFDSNGVVEPHPGQHGSVSRRGRRDTILIEDRCDAIASSVAFRQDELYSPTRSPSILLN</sequence>
<feature type="region of interest" description="Disordered" evidence="1">
    <location>
        <begin position="1"/>
        <end position="30"/>
    </location>
</feature>
<keyword evidence="3" id="KW-1185">Reference proteome</keyword>
<feature type="compositionally biased region" description="Basic and acidic residues" evidence="1">
    <location>
        <begin position="1"/>
        <end position="10"/>
    </location>
</feature>
<protein>
    <submittedName>
        <fullName evidence="2">Uncharacterized protein</fullName>
    </submittedName>
</protein>
<dbReference type="Proteomes" id="UP000299102">
    <property type="component" value="Unassembled WGS sequence"/>
</dbReference>
<comment type="caution">
    <text evidence="2">The sequence shown here is derived from an EMBL/GenBank/DDBJ whole genome shotgun (WGS) entry which is preliminary data.</text>
</comment>
<proteinExistence type="predicted"/>
<gene>
    <name evidence="2" type="ORF">EVAR_81779_1</name>
</gene>
<name>A0A4C1UHK4_EUMVA</name>
<reference evidence="2 3" key="1">
    <citation type="journal article" date="2019" name="Commun. Biol.">
        <title>The bagworm genome reveals a unique fibroin gene that provides high tensile strength.</title>
        <authorList>
            <person name="Kono N."/>
            <person name="Nakamura H."/>
            <person name="Ohtoshi R."/>
            <person name="Tomita M."/>
            <person name="Numata K."/>
            <person name="Arakawa K."/>
        </authorList>
    </citation>
    <scope>NUCLEOTIDE SEQUENCE [LARGE SCALE GENOMIC DNA]</scope>
</reference>
<evidence type="ECO:0000313" key="3">
    <source>
        <dbReference type="Proteomes" id="UP000299102"/>
    </source>
</evidence>
<organism evidence="2 3">
    <name type="scientific">Eumeta variegata</name>
    <name type="common">Bagworm moth</name>
    <name type="synonym">Eumeta japonica</name>
    <dbReference type="NCBI Taxonomy" id="151549"/>
    <lineage>
        <taxon>Eukaryota</taxon>
        <taxon>Metazoa</taxon>
        <taxon>Ecdysozoa</taxon>
        <taxon>Arthropoda</taxon>
        <taxon>Hexapoda</taxon>
        <taxon>Insecta</taxon>
        <taxon>Pterygota</taxon>
        <taxon>Neoptera</taxon>
        <taxon>Endopterygota</taxon>
        <taxon>Lepidoptera</taxon>
        <taxon>Glossata</taxon>
        <taxon>Ditrysia</taxon>
        <taxon>Tineoidea</taxon>
        <taxon>Psychidae</taxon>
        <taxon>Oiketicinae</taxon>
        <taxon>Eumeta</taxon>
    </lineage>
</organism>
<feature type="compositionally biased region" description="Gly residues" evidence="1">
    <location>
        <begin position="19"/>
        <end position="30"/>
    </location>
</feature>
<evidence type="ECO:0000313" key="2">
    <source>
        <dbReference type="EMBL" id="GBP25895.1"/>
    </source>
</evidence>
<dbReference type="EMBL" id="BGZK01000173">
    <property type="protein sequence ID" value="GBP25895.1"/>
    <property type="molecule type" value="Genomic_DNA"/>
</dbReference>
<accession>A0A4C1UHK4</accession>